<evidence type="ECO:0000256" key="1">
    <source>
        <dbReference type="SAM" id="MobiDB-lite"/>
    </source>
</evidence>
<feature type="region of interest" description="Disordered" evidence="1">
    <location>
        <begin position="1"/>
        <end position="229"/>
    </location>
</feature>
<feature type="compositionally biased region" description="Pro residues" evidence="1">
    <location>
        <begin position="197"/>
        <end position="206"/>
    </location>
</feature>
<feature type="compositionally biased region" description="Basic and acidic residues" evidence="1">
    <location>
        <begin position="55"/>
        <end position="65"/>
    </location>
</feature>
<reference evidence="3" key="1">
    <citation type="submission" date="2025-08" db="UniProtKB">
        <authorList>
            <consortium name="RefSeq"/>
        </authorList>
    </citation>
    <scope>IDENTIFICATION</scope>
    <source>
        <tissue evidence="3">Whole blood</tissue>
    </source>
</reference>
<proteinExistence type="predicted"/>
<dbReference type="AlphaFoldDB" id="A0A8M1GBJ4"/>
<protein>
    <submittedName>
        <fullName evidence="3">WAS/WASL-interacting protein family member 2-like</fullName>
    </submittedName>
</protein>
<evidence type="ECO:0000313" key="3">
    <source>
        <dbReference type="RefSeq" id="XP_040493026.1"/>
    </source>
</evidence>
<keyword evidence="2" id="KW-1185">Reference proteome</keyword>
<gene>
    <name evidence="3" type="primary">LOC121104372</name>
</gene>
<evidence type="ECO:0000313" key="2">
    <source>
        <dbReference type="Proteomes" id="UP000261680"/>
    </source>
</evidence>
<accession>A0A8M1GBJ4</accession>
<dbReference type="Proteomes" id="UP000261680">
    <property type="component" value="Unplaced"/>
</dbReference>
<sequence length="229" mass="24341">MRKLRQAPPPPSSEGQWTQRLDLPPEPLPSTPQLPLGGSHLGNREGAKRAKGRSAGRDPENRRSDPGPSRHLQGPSPAWALPKPRHPPTTLARGRRLPPPAISPPAGRSPALSQPHPLRGQERARRAGEASRDHSAPRSDRRASPQVAARGGCAPGLPPPRAPLRRRGTRARAGLLLPSPARLPVAREAAEPSLPFRSPPSPPPSRGAPSHPRPGRPQGRTPESPPAAP</sequence>
<organism evidence="2 3">
    <name type="scientific">Ursus maritimus</name>
    <name type="common">Polar bear</name>
    <name type="synonym">Thalarctos maritimus</name>
    <dbReference type="NCBI Taxonomy" id="29073"/>
    <lineage>
        <taxon>Eukaryota</taxon>
        <taxon>Metazoa</taxon>
        <taxon>Chordata</taxon>
        <taxon>Craniata</taxon>
        <taxon>Vertebrata</taxon>
        <taxon>Euteleostomi</taxon>
        <taxon>Mammalia</taxon>
        <taxon>Eutheria</taxon>
        <taxon>Laurasiatheria</taxon>
        <taxon>Carnivora</taxon>
        <taxon>Caniformia</taxon>
        <taxon>Ursidae</taxon>
        <taxon>Ursus</taxon>
    </lineage>
</organism>
<name>A0A8M1GBJ4_URSMA</name>
<dbReference type="GeneID" id="121104372"/>
<dbReference type="KEGG" id="umr:121104372"/>
<feature type="compositionally biased region" description="Basic and acidic residues" evidence="1">
    <location>
        <begin position="119"/>
        <end position="143"/>
    </location>
</feature>
<dbReference type="RefSeq" id="XP_040493026.1">
    <property type="nucleotide sequence ID" value="XM_040637092.1"/>
</dbReference>